<gene>
    <name evidence="2" type="ORF">SPMU_30350</name>
</gene>
<evidence type="ECO:0000256" key="1">
    <source>
        <dbReference type="SAM" id="SignalP"/>
    </source>
</evidence>
<evidence type="ECO:0000313" key="2">
    <source>
        <dbReference type="EMBL" id="OWK28179.1"/>
    </source>
</evidence>
<evidence type="ECO:0000313" key="3">
    <source>
        <dbReference type="Proteomes" id="UP000197783"/>
    </source>
</evidence>
<dbReference type="PROSITE" id="PS51257">
    <property type="entry name" value="PROKAR_LIPOPROTEIN"/>
    <property type="match status" value="1"/>
</dbReference>
<dbReference type="Proteomes" id="UP000197783">
    <property type="component" value="Unassembled WGS sequence"/>
</dbReference>
<dbReference type="OrthoDB" id="6057763at2"/>
<keyword evidence="1" id="KW-0732">Signal</keyword>
<name>A0A245ZEP0_9SPHN</name>
<reference evidence="2 3" key="1">
    <citation type="submission" date="2017-03" db="EMBL/GenBank/DDBJ databases">
        <title>Genome sequence of Sphingomonas mucosissima DSM 17494.</title>
        <authorList>
            <person name="Poehlein A."/>
            <person name="Wuebbeler J.H."/>
            <person name="Steinbuechel A."/>
            <person name="Daniel R."/>
        </authorList>
    </citation>
    <scope>NUCLEOTIDE SEQUENCE [LARGE SCALE GENOMIC DNA]</scope>
    <source>
        <strain evidence="2 3">DSM 17494</strain>
    </source>
</reference>
<sequence>MHRRLTVAAAFLMLAACNAPEQQSEAAVNDGALAAGANTADVVANAASTPEPVADRRIPSAFLGRWGLVPADCTSTMGDNKGLMTVTPDRLTFYESRAAIARLEALSPTELRASLAFTGEGQEWTQETPLILEENGRVLVRVAEGERLRYTRCDA</sequence>
<comment type="caution">
    <text evidence="2">The sequence shown here is derived from an EMBL/GenBank/DDBJ whole genome shotgun (WGS) entry which is preliminary data.</text>
</comment>
<dbReference type="AlphaFoldDB" id="A0A245ZEP0"/>
<feature type="signal peptide" evidence="1">
    <location>
        <begin position="1"/>
        <end position="19"/>
    </location>
</feature>
<protein>
    <submittedName>
        <fullName evidence="2">Uncharacterized protein</fullName>
    </submittedName>
</protein>
<organism evidence="2 3">
    <name type="scientific">Sphingomonas mucosissima</name>
    <dbReference type="NCBI Taxonomy" id="370959"/>
    <lineage>
        <taxon>Bacteria</taxon>
        <taxon>Pseudomonadati</taxon>
        <taxon>Pseudomonadota</taxon>
        <taxon>Alphaproteobacteria</taxon>
        <taxon>Sphingomonadales</taxon>
        <taxon>Sphingomonadaceae</taxon>
        <taxon>Sphingomonas</taxon>
    </lineage>
</organism>
<proteinExistence type="predicted"/>
<dbReference type="RefSeq" id="WP_088334861.1">
    <property type="nucleotide sequence ID" value="NZ_NBBJ01000006.1"/>
</dbReference>
<dbReference type="EMBL" id="NBBJ01000006">
    <property type="protein sequence ID" value="OWK28179.1"/>
    <property type="molecule type" value="Genomic_DNA"/>
</dbReference>
<feature type="chain" id="PRO_5013123035" evidence="1">
    <location>
        <begin position="20"/>
        <end position="155"/>
    </location>
</feature>
<keyword evidence="3" id="KW-1185">Reference proteome</keyword>
<accession>A0A245ZEP0</accession>